<gene>
    <name evidence="2" type="ORF">DKG75_03250</name>
</gene>
<dbReference type="CDD" id="cd05269">
    <property type="entry name" value="TMR_SDR_a"/>
    <property type="match status" value="1"/>
</dbReference>
<dbReference type="Pfam" id="PF13460">
    <property type="entry name" value="NAD_binding_10"/>
    <property type="match status" value="1"/>
</dbReference>
<dbReference type="Proteomes" id="UP000246077">
    <property type="component" value="Unassembled WGS sequence"/>
</dbReference>
<dbReference type="InterPro" id="IPR036291">
    <property type="entry name" value="NAD(P)-bd_dom_sf"/>
</dbReference>
<evidence type="ECO:0000259" key="1">
    <source>
        <dbReference type="Pfam" id="PF13460"/>
    </source>
</evidence>
<dbReference type="OrthoDB" id="7771794at2"/>
<keyword evidence="3" id="KW-1185">Reference proteome</keyword>
<comment type="caution">
    <text evidence="2">The sequence shown here is derived from an EMBL/GenBank/DDBJ whole genome shotgun (WGS) entry which is preliminary data.</text>
</comment>
<dbReference type="SUPFAM" id="SSF51735">
    <property type="entry name" value="NAD(P)-binding Rossmann-fold domains"/>
    <property type="match status" value="1"/>
</dbReference>
<reference evidence="3" key="1">
    <citation type="submission" date="2018-05" db="EMBL/GenBank/DDBJ databases">
        <title>Zavarzinia sp. HR-AS.</title>
        <authorList>
            <person name="Lee Y."/>
            <person name="Jeon C.O."/>
        </authorList>
    </citation>
    <scope>NUCLEOTIDE SEQUENCE [LARGE SCALE GENOMIC DNA]</scope>
    <source>
        <strain evidence="3">DSM 1231</strain>
    </source>
</reference>
<dbReference type="Gene3D" id="3.40.50.720">
    <property type="entry name" value="NAD(P)-binding Rossmann-like Domain"/>
    <property type="match status" value="1"/>
</dbReference>
<dbReference type="AlphaFoldDB" id="A0A317ED71"/>
<dbReference type="PANTHER" id="PTHR47129">
    <property type="entry name" value="QUINONE OXIDOREDUCTASE 2"/>
    <property type="match status" value="1"/>
</dbReference>
<dbReference type="PANTHER" id="PTHR47129:SF1">
    <property type="entry name" value="NMRA-LIKE DOMAIN-CONTAINING PROTEIN"/>
    <property type="match status" value="1"/>
</dbReference>
<protein>
    <submittedName>
        <fullName evidence="2">NAD(P)-dependent oxidoreductase</fullName>
    </submittedName>
</protein>
<sequence>MVVTGATGQLGRLVVEQLRAAAPGAHIVALARKPESAADLAAQGVEVRAADYAKPETLAAAFAEADKVLLISSSEVGQRFPQHRNVIEAAKAAGVKLLAYTSLLRADVSPMNLAVEHRQTEDLLRTSGLPHAVLRNGWYTENYIAGLGTALEHGAVLGAAGSGRISSAARADYAAAAVAVLTAAADQAGKVYELAGDTSYTLADYAAEIARQSGKPVVYNDLPEAAYRDILLGAGLPDFLADLLAESDAKAAGGALYDAGGALGRLIGRPTTPLAASVAAALAA</sequence>
<dbReference type="InterPro" id="IPR052718">
    <property type="entry name" value="NmrA-type_oxidoreductase"/>
</dbReference>
<name>A0A317ED71_9PROT</name>
<accession>A0A317ED71</accession>
<dbReference type="Gene3D" id="3.90.25.10">
    <property type="entry name" value="UDP-galactose 4-epimerase, domain 1"/>
    <property type="match status" value="1"/>
</dbReference>
<organism evidence="2 3">
    <name type="scientific">Zavarzinia compransoris</name>
    <dbReference type="NCBI Taxonomy" id="1264899"/>
    <lineage>
        <taxon>Bacteria</taxon>
        <taxon>Pseudomonadati</taxon>
        <taxon>Pseudomonadota</taxon>
        <taxon>Alphaproteobacteria</taxon>
        <taxon>Rhodospirillales</taxon>
        <taxon>Zavarziniaceae</taxon>
        <taxon>Zavarzinia</taxon>
    </lineage>
</organism>
<dbReference type="InterPro" id="IPR016040">
    <property type="entry name" value="NAD(P)-bd_dom"/>
</dbReference>
<feature type="domain" description="NAD(P)-binding" evidence="1">
    <location>
        <begin position="5"/>
        <end position="182"/>
    </location>
</feature>
<evidence type="ECO:0000313" key="3">
    <source>
        <dbReference type="Proteomes" id="UP000246077"/>
    </source>
</evidence>
<proteinExistence type="predicted"/>
<dbReference type="EMBL" id="QGLF01000001">
    <property type="protein sequence ID" value="PWR24090.1"/>
    <property type="molecule type" value="Genomic_DNA"/>
</dbReference>
<evidence type="ECO:0000313" key="2">
    <source>
        <dbReference type="EMBL" id="PWR24090.1"/>
    </source>
</evidence>